<organism evidence="2 3">
    <name type="scientific">Aureobasidium namibiae CBS 147.97</name>
    <dbReference type="NCBI Taxonomy" id="1043004"/>
    <lineage>
        <taxon>Eukaryota</taxon>
        <taxon>Fungi</taxon>
        <taxon>Dikarya</taxon>
        <taxon>Ascomycota</taxon>
        <taxon>Pezizomycotina</taxon>
        <taxon>Dothideomycetes</taxon>
        <taxon>Dothideomycetidae</taxon>
        <taxon>Dothideales</taxon>
        <taxon>Saccotheciaceae</taxon>
        <taxon>Aureobasidium</taxon>
    </lineage>
</organism>
<feature type="region of interest" description="Disordered" evidence="1">
    <location>
        <begin position="24"/>
        <end position="89"/>
    </location>
</feature>
<protein>
    <submittedName>
        <fullName evidence="2">Uncharacterized protein</fullName>
    </submittedName>
</protein>
<dbReference type="HOGENOM" id="CLU_657175_0_0_1"/>
<dbReference type="Proteomes" id="UP000027730">
    <property type="component" value="Unassembled WGS sequence"/>
</dbReference>
<evidence type="ECO:0000313" key="2">
    <source>
        <dbReference type="EMBL" id="KEQ73162.1"/>
    </source>
</evidence>
<evidence type="ECO:0000313" key="3">
    <source>
        <dbReference type="Proteomes" id="UP000027730"/>
    </source>
</evidence>
<keyword evidence="3" id="KW-1185">Reference proteome</keyword>
<name>A0A074WTV9_9PEZI</name>
<proteinExistence type="predicted"/>
<reference evidence="2 3" key="1">
    <citation type="journal article" date="2014" name="BMC Genomics">
        <title>Genome sequencing of four Aureobasidium pullulans varieties: biotechnological potential, stress tolerance, and description of new species.</title>
        <authorList>
            <person name="Gostin Ar C."/>
            <person name="Ohm R.A."/>
            <person name="Kogej T."/>
            <person name="Sonjak S."/>
            <person name="Turk M."/>
            <person name="Zajc J."/>
            <person name="Zalar P."/>
            <person name="Grube M."/>
            <person name="Sun H."/>
            <person name="Han J."/>
            <person name="Sharma A."/>
            <person name="Chiniquy J."/>
            <person name="Ngan C.Y."/>
            <person name="Lipzen A."/>
            <person name="Barry K."/>
            <person name="Grigoriev I.V."/>
            <person name="Gunde-Cimerman N."/>
        </authorList>
    </citation>
    <scope>NUCLEOTIDE SEQUENCE [LARGE SCALE GENOMIC DNA]</scope>
    <source>
        <strain evidence="2 3">CBS 147.97</strain>
    </source>
</reference>
<gene>
    <name evidence="2" type="ORF">M436DRAFT_63485</name>
</gene>
<dbReference type="GeneID" id="25413534"/>
<dbReference type="EMBL" id="KL584709">
    <property type="protein sequence ID" value="KEQ73162.1"/>
    <property type="molecule type" value="Genomic_DNA"/>
</dbReference>
<evidence type="ECO:0000256" key="1">
    <source>
        <dbReference type="SAM" id="MobiDB-lite"/>
    </source>
</evidence>
<dbReference type="AlphaFoldDB" id="A0A074WTV9"/>
<feature type="compositionally biased region" description="Polar residues" evidence="1">
    <location>
        <begin position="61"/>
        <end position="72"/>
    </location>
</feature>
<sequence>MPNKLFGFPPLDFSSGKSDHLGAIRALMPGPLPSPIGYERSSDGTRCPGQSSAPGNALGPASSQDVPDSPDTNGLVDSGVQLPSPTDDKDEIQNLRDSEPLLPLVQQRELFIIYLPSMTNEELEQFWKPIDNSGNMPFFRGGPTVPIEISRRLYDLGVHHPGQLFDPYACAALRLALNTYISFAYHPMGRVAWCVRQRLLQEQFWRDEQRRRDEERLRQEEEEEQWREQQRLRREVEERRRDEHFRRLRREEDLRRQREEDDMEIITAEHEQRMRRPDLLTDRYKRPETEDAREHCMRQYMEMRSKRAIHRCTNVPCFEEACTIDLPASTGCRYADTFHSDPNTNPCIWGWGLMLRKVKQEIDLTVARTADLDDIAEWYRDQRRNHQRFHGPVLVTDPPNAPDRNKCHWVVAPPAQNR</sequence>
<dbReference type="OrthoDB" id="3945126at2759"/>
<dbReference type="RefSeq" id="XP_013427602.1">
    <property type="nucleotide sequence ID" value="XM_013572148.1"/>
</dbReference>
<accession>A0A074WTV9</accession>